<comment type="caution">
    <text evidence="2">The sequence shown here is derived from an EMBL/GenBank/DDBJ whole genome shotgun (WGS) entry which is preliminary data.</text>
</comment>
<protein>
    <submittedName>
        <fullName evidence="2">Hydrogenase assembly chaperone hypC/hupF</fullName>
    </submittedName>
</protein>
<dbReference type="SUPFAM" id="SSF159127">
    <property type="entry name" value="HupF/HypC-like"/>
    <property type="match status" value="1"/>
</dbReference>
<dbReference type="GO" id="GO:0005506">
    <property type="term" value="F:iron ion binding"/>
    <property type="evidence" value="ECO:0007669"/>
    <property type="project" value="TreeGrafter"/>
</dbReference>
<evidence type="ECO:0000256" key="1">
    <source>
        <dbReference type="ARBA" id="ARBA00006018"/>
    </source>
</evidence>
<reference evidence="2" key="1">
    <citation type="submission" date="2013-08" db="EMBL/GenBank/DDBJ databases">
        <authorList>
            <person name="Mendez C."/>
            <person name="Richter M."/>
            <person name="Ferrer M."/>
            <person name="Sanchez J."/>
        </authorList>
    </citation>
    <scope>NUCLEOTIDE SEQUENCE</scope>
</reference>
<feature type="non-terminal residue" evidence="2">
    <location>
        <position position="1"/>
    </location>
</feature>
<evidence type="ECO:0000313" key="2">
    <source>
        <dbReference type="EMBL" id="EQD73757.1"/>
    </source>
</evidence>
<dbReference type="GO" id="GO:0051604">
    <property type="term" value="P:protein maturation"/>
    <property type="evidence" value="ECO:0007669"/>
    <property type="project" value="TreeGrafter"/>
</dbReference>
<accession>T1BV80</accession>
<organism evidence="2">
    <name type="scientific">mine drainage metagenome</name>
    <dbReference type="NCBI Taxonomy" id="410659"/>
    <lineage>
        <taxon>unclassified sequences</taxon>
        <taxon>metagenomes</taxon>
        <taxon>ecological metagenomes</taxon>
    </lineage>
</organism>
<dbReference type="AlphaFoldDB" id="T1BV80"/>
<dbReference type="EMBL" id="AUZY01001845">
    <property type="protein sequence ID" value="EQD73757.1"/>
    <property type="molecule type" value="Genomic_DNA"/>
</dbReference>
<dbReference type="PANTHER" id="PTHR35177:SF2">
    <property type="entry name" value="HYDROGENASE MATURATION FACTOR HYBG"/>
    <property type="match status" value="1"/>
</dbReference>
<dbReference type="Gene3D" id="2.30.30.140">
    <property type="match status" value="1"/>
</dbReference>
<dbReference type="GO" id="GO:1902670">
    <property type="term" value="F:carbon dioxide binding"/>
    <property type="evidence" value="ECO:0007669"/>
    <property type="project" value="TreeGrafter"/>
</dbReference>
<name>T1BV80_9ZZZZ</name>
<dbReference type="InterPro" id="IPR001109">
    <property type="entry name" value="Hydrogenase_HupF/HypC"/>
</dbReference>
<dbReference type="Pfam" id="PF01455">
    <property type="entry name" value="HupF_HypC"/>
    <property type="match status" value="1"/>
</dbReference>
<sequence>LAVPARVVAIDETDPTSRVATVDANGSPKRVVLIYTPEVAVGSYVVVQAGFATRLVPEAEALEAIEYARALRATDDGADGGP</sequence>
<comment type="similarity">
    <text evidence="1">Belongs to the HupF/HypC family.</text>
</comment>
<proteinExistence type="inferred from homology"/>
<reference evidence="2" key="2">
    <citation type="journal article" date="2014" name="ISME J.">
        <title>Microbial stratification in low pH oxic and suboxic macroscopic growths along an acid mine drainage.</title>
        <authorList>
            <person name="Mendez-Garcia C."/>
            <person name="Mesa V."/>
            <person name="Sprenger R.R."/>
            <person name="Richter M."/>
            <person name="Diez M.S."/>
            <person name="Solano J."/>
            <person name="Bargiela R."/>
            <person name="Golyshina O.V."/>
            <person name="Manteca A."/>
            <person name="Ramos J.L."/>
            <person name="Gallego J.R."/>
            <person name="Llorente I."/>
            <person name="Martins Dos Santos V.A."/>
            <person name="Jensen O.N."/>
            <person name="Pelaez A.I."/>
            <person name="Sanchez J."/>
            <person name="Ferrer M."/>
        </authorList>
    </citation>
    <scope>NUCLEOTIDE SEQUENCE</scope>
</reference>
<gene>
    <name evidence="2" type="ORF">B1B_03049</name>
</gene>
<dbReference type="PANTHER" id="PTHR35177">
    <property type="entry name" value="HYDROGENASE MATURATION FACTOR HYBG"/>
    <property type="match status" value="1"/>
</dbReference>